<organism evidence="1 2">
    <name type="scientific">Halalkalibacter alkalisediminis</name>
    <dbReference type="NCBI Taxonomy" id="935616"/>
    <lineage>
        <taxon>Bacteria</taxon>
        <taxon>Bacillati</taxon>
        <taxon>Bacillota</taxon>
        <taxon>Bacilli</taxon>
        <taxon>Bacillales</taxon>
        <taxon>Bacillaceae</taxon>
        <taxon>Halalkalibacter</taxon>
    </lineage>
</organism>
<evidence type="ECO:0000313" key="2">
    <source>
        <dbReference type="Proteomes" id="UP001589833"/>
    </source>
</evidence>
<dbReference type="InterPro" id="IPR009384">
    <property type="entry name" value="SwrD-like"/>
</dbReference>
<comment type="caution">
    <text evidence="1">The sequence shown here is derived from an EMBL/GenBank/DDBJ whole genome shotgun (WGS) entry which is preliminary data.</text>
</comment>
<dbReference type="EMBL" id="JBHLTR010000006">
    <property type="protein sequence ID" value="MFC0558598.1"/>
    <property type="molecule type" value="Genomic_DNA"/>
</dbReference>
<dbReference type="PANTHER" id="PTHR39185:SF1">
    <property type="entry name" value="SWARMING MOTILITY PROTEIN SWRD"/>
    <property type="match status" value="1"/>
</dbReference>
<evidence type="ECO:0000313" key="1">
    <source>
        <dbReference type="EMBL" id="MFC0558598.1"/>
    </source>
</evidence>
<gene>
    <name evidence="1" type="ORF">ACFFH4_05995</name>
</gene>
<dbReference type="RefSeq" id="WP_273839971.1">
    <property type="nucleotide sequence ID" value="NZ_JAQQWT010000001.1"/>
</dbReference>
<proteinExistence type="predicted"/>
<keyword evidence="1" id="KW-0969">Cilium</keyword>
<keyword evidence="1" id="KW-0282">Flagellum</keyword>
<sequence length="70" mass="7875">MIELIRLNGQPFLLNVMLIEQIEAFPDATITLVSGKKIVVRNDMKEIKLLINQQFSQIGLIGIHNEVEGS</sequence>
<name>A0ABV6NCW9_9BACI</name>
<dbReference type="Pfam" id="PF06289">
    <property type="entry name" value="FlbD"/>
    <property type="match status" value="1"/>
</dbReference>
<dbReference type="PANTHER" id="PTHR39185">
    <property type="entry name" value="SWARMING MOTILITY PROTEIN SWRD"/>
    <property type="match status" value="1"/>
</dbReference>
<accession>A0ABV6NCW9</accession>
<dbReference type="Proteomes" id="UP001589833">
    <property type="component" value="Unassembled WGS sequence"/>
</dbReference>
<reference evidence="1 2" key="1">
    <citation type="submission" date="2024-09" db="EMBL/GenBank/DDBJ databases">
        <authorList>
            <person name="Sun Q."/>
            <person name="Mori K."/>
        </authorList>
    </citation>
    <scope>NUCLEOTIDE SEQUENCE [LARGE SCALE GENOMIC DNA]</scope>
    <source>
        <strain evidence="1 2">NCAIM B.02301</strain>
    </source>
</reference>
<keyword evidence="1" id="KW-0966">Cell projection</keyword>
<keyword evidence="2" id="KW-1185">Reference proteome</keyword>
<protein>
    <submittedName>
        <fullName evidence="1">Flagellar FlbD family protein</fullName>
    </submittedName>
</protein>